<feature type="region of interest" description="Disordered" evidence="1">
    <location>
        <begin position="114"/>
        <end position="151"/>
    </location>
</feature>
<reference evidence="3 4" key="1">
    <citation type="submission" date="2021-10" db="EMBL/GenBank/DDBJ databases">
        <title>Streptomyces sp. strain SMC 277, a novel streptomycete isolated from soil.</title>
        <authorList>
            <person name="Chanama M."/>
        </authorList>
    </citation>
    <scope>NUCLEOTIDE SEQUENCE [LARGE SCALE GENOMIC DNA]</scope>
    <source>
        <strain evidence="3 4">SMC 277</strain>
    </source>
</reference>
<dbReference type="Proteomes" id="UP001199054">
    <property type="component" value="Unassembled WGS sequence"/>
</dbReference>
<keyword evidence="2" id="KW-0732">Signal</keyword>
<sequence>MRLRTTAAAFAGALALVLPTAAQALADDGGFSYTFVDKNGKEQPAQLRDVPSDTCMQLQHTSAEGPALSVANHTDAVALLFDNAQCQGEPRAVAGPGERHTDVNAVAVVFEAAQKADAESGPAKQESQESQESQAPAADEAADEAAVEEPADVVDEADDELDDEDFFATVFRALD</sequence>
<dbReference type="RefSeq" id="WP_226724282.1">
    <property type="nucleotide sequence ID" value="NZ_JAJAUY010000001.1"/>
</dbReference>
<dbReference type="EMBL" id="JAJAUY010000001">
    <property type="protein sequence ID" value="MCB5177885.1"/>
    <property type="molecule type" value="Genomic_DNA"/>
</dbReference>
<organism evidence="3 4">
    <name type="scientific">Streptomyces antimicrobicus</name>
    <dbReference type="NCBI Taxonomy" id="2883108"/>
    <lineage>
        <taxon>Bacteria</taxon>
        <taxon>Bacillati</taxon>
        <taxon>Actinomycetota</taxon>
        <taxon>Actinomycetes</taxon>
        <taxon>Kitasatosporales</taxon>
        <taxon>Streptomycetaceae</taxon>
        <taxon>Streptomyces</taxon>
    </lineage>
</organism>
<evidence type="ECO:0000313" key="4">
    <source>
        <dbReference type="Proteomes" id="UP001199054"/>
    </source>
</evidence>
<protein>
    <recommendedName>
        <fullName evidence="5">DUF4124 domain-containing protein</fullName>
    </recommendedName>
</protein>
<evidence type="ECO:0008006" key="5">
    <source>
        <dbReference type="Google" id="ProtNLM"/>
    </source>
</evidence>
<comment type="caution">
    <text evidence="3">The sequence shown here is derived from an EMBL/GenBank/DDBJ whole genome shotgun (WGS) entry which is preliminary data.</text>
</comment>
<evidence type="ECO:0000256" key="2">
    <source>
        <dbReference type="SAM" id="SignalP"/>
    </source>
</evidence>
<accession>A0ABS8AZW0</accession>
<keyword evidence="4" id="KW-1185">Reference proteome</keyword>
<feature type="compositionally biased region" description="Acidic residues" evidence="1">
    <location>
        <begin position="140"/>
        <end position="151"/>
    </location>
</feature>
<feature type="compositionally biased region" description="Low complexity" evidence="1">
    <location>
        <begin position="128"/>
        <end position="139"/>
    </location>
</feature>
<name>A0ABS8AZW0_9ACTN</name>
<evidence type="ECO:0000313" key="3">
    <source>
        <dbReference type="EMBL" id="MCB5177885.1"/>
    </source>
</evidence>
<gene>
    <name evidence="3" type="ORF">LG632_00540</name>
</gene>
<evidence type="ECO:0000256" key="1">
    <source>
        <dbReference type="SAM" id="MobiDB-lite"/>
    </source>
</evidence>
<feature type="signal peptide" evidence="2">
    <location>
        <begin position="1"/>
        <end position="26"/>
    </location>
</feature>
<proteinExistence type="predicted"/>
<feature type="chain" id="PRO_5047292030" description="DUF4124 domain-containing protein" evidence="2">
    <location>
        <begin position="27"/>
        <end position="175"/>
    </location>
</feature>